<comment type="similarity">
    <text evidence="7">Belongs to the binding-protein-dependent transport system permease family.</text>
</comment>
<keyword evidence="2 7" id="KW-0813">Transport</keyword>
<gene>
    <name evidence="9" type="ordered locus">PTO0216</name>
    <name evidence="10" type="ORF">SAMN02745355_1513</name>
</gene>
<dbReference type="EMBL" id="AE017261">
    <property type="protein sequence ID" value="AAT42801.1"/>
    <property type="molecule type" value="Genomic_DNA"/>
</dbReference>
<dbReference type="InterPro" id="IPR000515">
    <property type="entry name" value="MetI-like"/>
</dbReference>
<dbReference type="AlphaFoldDB" id="Q6L2K1"/>
<evidence type="ECO:0000313" key="11">
    <source>
        <dbReference type="Proteomes" id="UP000000438"/>
    </source>
</evidence>
<accession>A0A8G2FXX7</accession>
<proteinExistence type="inferred from homology"/>
<dbReference type="PANTHER" id="PTHR43386:SF1">
    <property type="entry name" value="D,D-DIPEPTIDE TRANSPORT SYSTEM PERMEASE PROTEIN DDPC-RELATED"/>
    <property type="match status" value="1"/>
</dbReference>
<dbReference type="Gene3D" id="1.10.3720.10">
    <property type="entry name" value="MetI-like"/>
    <property type="match status" value="1"/>
</dbReference>
<feature type="transmembrane region" description="Helical" evidence="7">
    <location>
        <begin position="153"/>
        <end position="170"/>
    </location>
</feature>
<dbReference type="FunCoup" id="Q6L2K1">
    <property type="interactions" value="19"/>
</dbReference>
<feature type="transmembrane region" description="Helical" evidence="7">
    <location>
        <begin position="232"/>
        <end position="259"/>
    </location>
</feature>
<dbReference type="PANTHER" id="PTHR43386">
    <property type="entry name" value="OLIGOPEPTIDE TRANSPORT SYSTEM PERMEASE PROTEIN APPC"/>
    <property type="match status" value="1"/>
</dbReference>
<comment type="subcellular location">
    <subcellularLocation>
        <location evidence="1 7">Cell membrane</location>
        <topology evidence="1 7">Multi-pass membrane protein</topology>
    </subcellularLocation>
</comment>
<reference evidence="10 12" key="3">
    <citation type="submission" date="2017-04" db="EMBL/GenBank/DDBJ databases">
        <authorList>
            <person name="Varghese N."/>
            <person name="Submissions S."/>
        </authorList>
    </citation>
    <scope>NUCLEOTIDE SEQUENCE [LARGE SCALE GENOMIC DNA]</scope>
    <source>
        <strain evidence="10 12">DSM 9789</strain>
    </source>
</reference>
<dbReference type="STRING" id="263820.PTO0216"/>
<keyword evidence="3" id="KW-1003">Cell membrane</keyword>
<evidence type="ECO:0000256" key="7">
    <source>
        <dbReference type="RuleBase" id="RU363032"/>
    </source>
</evidence>
<reference evidence="9" key="2">
    <citation type="submission" date="2004-02" db="EMBL/GenBank/DDBJ databases">
        <authorList>
            <person name="Fuetterer O."/>
            <person name="Angelov A."/>
            <person name="Liesegang H."/>
            <person name="Gottschalk G."/>
            <person name="Schleper C."/>
            <person name="Schepers B."/>
            <person name="Dock C."/>
            <person name="Antranikian G."/>
            <person name="Liebl W."/>
        </authorList>
    </citation>
    <scope>NUCLEOTIDE SEQUENCE</scope>
    <source>
        <strain evidence="9">DSM 9790</strain>
    </source>
</reference>
<dbReference type="SUPFAM" id="SSF161098">
    <property type="entry name" value="MetI-like"/>
    <property type="match status" value="1"/>
</dbReference>
<feature type="transmembrane region" description="Helical" evidence="7">
    <location>
        <begin position="279"/>
        <end position="300"/>
    </location>
</feature>
<dbReference type="GO" id="GO:0005886">
    <property type="term" value="C:plasma membrane"/>
    <property type="evidence" value="ECO:0007669"/>
    <property type="project" value="UniProtKB-SubCell"/>
</dbReference>
<organism evidence="9 11">
    <name type="scientific">Picrophilus torridus (strain ATCC 700027 / DSM 9790 / JCM 10055 / NBRC 100828 / KAW 2/3)</name>
    <dbReference type="NCBI Taxonomy" id="1122961"/>
    <lineage>
        <taxon>Archaea</taxon>
        <taxon>Methanobacteriati</taxon>
        <taxon>Thermoplasmatota</taxon>
        <taxon>Thermoplasmata</taxon>
        <taxon>Thermoplasmatales</taxon>
        <taxon>Picrophilaceae</taxon>
        <taxon>Picrophilus</taxon>
    </lineage>
</organism>
<dbReference type="PROSITE" id="PS50928">
    <property type="entry name" value="ABC_TM1"/>
    <property type="match status" value="1"/>
</dbReference>
<dbReference type="Proteomes" id="UP000000438">
    <property type="component" value="Chromosome"/>
</dbReference>
<name>Q6L2K1_PICTO</name>
<evidence type="ECO:0000256" key="1">
    <source>
        <dbReference type="ARBA" id="ARBA00004651"/>
    </source>
</evidence>
<sequence length="313" mass="34400">MIDETPGILKQKVKRKNPVLGYLRMFIKDKSAVIGLVIVGWFLLWSLIQGIMEFIAELPGKAAWGYALLPSNPFAVNFNYSLAAPSTKHLWLIFGTNELGESILSRMLFSMPKDASVAVIVVFSAIIIGALLGIASGYLGGWVETIIMRLTDAFLSLPAIILVIAIAIPLKAGFDAVILALSIVWWPTYARFFRAQTLRVKEMDYVKAAKINGVNPVSLFIKYLFLNSVDPVIAYAALDFGNVILTYATLAFLGIGITTPIPELGAMASNGLGYLPADWWYSIFPSLAILLIVVGFVLVGDRYQDIINNRIDY</sequence>
<feature type="transmembrane region" description="Helical" evidence="7">
    <location>
        <begin position="32"/>
        <end position="52"/>
    </location>
</feature>
<keyword evidence="6 7" id="KW-0472">Membrane</keyword>
<dbReference type="Pfam" id="PF00528">
    <property type="entry name" value="BPD_transp_1"/>
    <property type="match status" value="1"/>
</dbReference>
<feature type="transmembrane region" description="Helical" evidence="7">
    <location>
        <begin position="115"/>
        <end position="141"/>
    </location>
</feature>
<feature type="domain" description="ABC transmembrane type-1" evidence="8">
    <location>
        <begin position="111"/>
        <end position="300"/>
    </location>
</feature>
<evidence type="ECO:0000256" key="4">
    <source>
        <dbReference type="ARBA" id="ARBA00022692"/>
    </source>
</evidence>
<dbReference type="KEGG" id="pto:PTO0216"/>
<feature type="transmembrane region" description="Helical" evidence="7">
    <location>
        <begin position="176"/>
        <end position="193"/>
    </location>
</feature>
<dbReference type="InterPro" id="IPR035906">
    <property type="entry name" value="MetI-like_sf"/>
</dbReference>
<dbReference type="HOGENOM" id="CLU_028518_1_2_2"/>
<evidence type="ECO:0000313" key="10">
    <source>
        <dbReference type="EMBL" id="SMD31562.1"/>
    </source>
</evidence>
<dbReference type="CDD" id="cd06261">
    <property type="entry name" value="TM_PBP2"/>
    <property type="match status" value="1"/>
</dbReference>
<evidence type="ECO:0000259" key="8">
    <source>
        <dbReference type="PROSITE" id="PS50928"/>
    </source>
</evidence>
<keyword evidence="12" id="KW-1185">Reference proteome</keyword>
<dbReference type="eggNOG" id="arCOG00748">
    <property type="taxonomic scope" value="Archaea"/>
</dbReference>
<evidence type="ECO:0000313" key="12">
    <source>
        <dbReference type="Proteomes" id="UP000192315"/>
    </source>
</evidence>
<evidence type="ECO:0000256" key="5">
    <source>
        <dbReference type="ARBA" id="ARBA00022989"/>
    </source>
</evidence>
<keyword evidence="4 7" id="KW-0812">Transmembrane</keyword>
<accession>Q6L2K1</accession>
<reference evidence="9 11" key="1">
    <citation type="journal article" date="2004" name="Proc. Natl. Acad. Sci. U.S.A.">
        <title>Genome sequence of Picrophilus torridus and its implications for life around pH 0.</title>
        <authorList>
            <person name="Futterer O."/>
            <person name="Angelov A."/>
            <person name="Liesegang H."/>
            <person name="Gottschalk G."/>
            <person name="Schleper C."/>
            <person name="Schepers B."/>
            <person name="Dock C."/>
            <person name="Antranikian G."/>
            <person name="Liebl W."/>
        </authorList>
    </citation>
    <scope>NUCLEOTIDE SEQUENCE [LARGE SCALE GENOMIC DNA]</scope>
    <source>
        <strain evidence="11">ATCC 700027 / DSM 9790 / JCM 10055 / NBRC 100828</strain>
        <strain evidence="9">DSM 9790</strain>
    </source>
</reference>
<dbReference type="PaxDb" id="263820-PTO0216"/>
<dbReference type="EMBL" id="FWYE01000005">
    <property type="protein sequence ID" value="SMD31562.1"/>
    <property type="molecule type" value="Genomic_DNA"/>
</dbReference>
<dbReference type="PATRIC" id="fig|263820.9.peg.234"/>
<dbReference type="Proteomes" id="UP000192315">
    <property type="component" value="Unassembled WGS sequence"/>
</dbReference>
<dbReference type="GO" id="GO:0055085">
    <property type="term" value="P:transmembrane transport"/>
    <property type="evidence" value="ECO:0007669"/>
    <property type="project" value="InterPro"/>
</dbReference>
<evidence type="ECO:0000256" key="3">
    <source>
        <dbReference type="ARBA" id="ARBA00022475"/>
    </source>
</evidence>
<evidence type="ECO:0000256" key="2">
    <source>
        <dbReference type="ARBA" id="ARBA00022448"/>
    </source>
</evidence>
<keyword evidence="5 7" id="KW-1133">Transmembrane helix</keyword>
<dbReference type="InterPro" id="IPR050366">
    <property type="entry name" value="BP-dependent_transpt_permease"/>
</dbReference>
<dbReference type="InParanoid" id="Q6L2K1"/>
<protein>
    <submittedName>
        <fullName evidence="9">Dipeptide ABC transporter Dpp1, permease protein</fullName>
    </submittedName>
    <submittedName>
        <fullName evidence="10">Peptide/nickel transport system permease protein</fullName>
    </submittedName>
</protein>
<evidence type="ECO:0000256" key="6">
    <source>
        <dbReference type="ARBA" id="ARBA00023136"/>
    </source>
</evidence>
<evidence type="ECO:0000313" key="9">
    <source>
        <dbReference type="EMBL" id="AAT42801.1"/>
    </source>
</evidence>